<evidence type="ECO:0000259" key="1">
    <source>
        <dbReference type="Pfam" id="PF13304"/>
    </source>
</evidence>
<sequence length="661" mass="74689">MKIEKIKLQNFRCFGHEVVELNFEEELTILVGGNGSGKTAVLQAVSRLFGTSSAQRSVQRRDFHIPIDRQELQSGDSLFVEAVLAFPELEEQDASPLDAVPEFFNQMAASGEGEPLKARIRLQATWTDDGTPEGAIEEDIRWIRTLDDNFEWDDCSRVQAVERSSIQFIYLPANRDATTQVTALLKGRLWQAAKWSPVFRDASFDNADQIQSRFEAEEPSKVLLTRLSKRWQQVHEADTDSQPRLRLIENRFEELVRKAEFTFAPDEEGQERRLSELSDGQRSLFHIALTAATLETEREAFSLPADDSSFEQDKLRRVHLTILAIEEPENSLSPFFLSRIIRQARDIGALPSAQVLLSSHSPAILSRIEPNEVRYHRMDRGARCSSIRELTLPEDGTEASVYVRLAVKAYPELYFARFVILGEGDSERVVIPKIAEDMGVPLDPSFVPVVPLGGRFVAHFWRLLSDLEIPHATLLDLDLGRRHGGANTMRSCLENLAAIGNDFRNNTQYLLGNVDPDEADQLTDQNLLGGDIQTNWLQAFREEGVFFSYPIDLDFAMLRAFPQAYQVPNPGGRGPMGTEEAIQARKRTTLKTGGSPALYTHHYDDAFKWYPYLFLNSSKPETHLSAFSRIPDGDIARLAPHELRTLIEHVKQKLELPGEDA</sequence>
<dbReference type="CDD" id="cd01026">
    <property type="entry name" value="TOPRIM_OLD"/>
    <property type="match status" value="1"/>
</dbReference>
<evidence type="ECO:0000313" key="4">
    <source>
        <dbReference type="Proteomes" id="UP000286680"/>
    </source>
</evidence>
<proteinExistence type="predicted"/>
<dbReference type="Pfam" id="PF13304">
    <property type="entry name" value="AAA_21"/>
    <property type="match status" value="1"/>
</dbReference>
<protein>
    <submittedName>
        <fullName evidence="3">ATP-dependent endonuclease</fullName>
    </submittedName>
</protein>
<keyword evidence="3" id="KW-0255">Endonuclease</keyword>
<dbReference type="GO" id="GO:0004519">
    <property type="term" value="F:endonuclease activity"/>
    <property type="evidence" value="ECO:0007669"/>
    <property type="project" value="UniProtKB-KW"/>
</dbReference>
<keyword evidence="3" id="KW-0378">Hydrolase</keyword>
<dbReference type="EMBL" id="PIPS01000003">
    <property type="protein sequence ID" value="RUO42426.1"/>
    <property type="molecule type" value="Genomic_DNA"/>
</dbReference>
<accession>A0AA94JCN3</accession>
<dbReference type="PANTHER" id="PTHR43581">
    <property type="entry name" value="ATP/GTP PHOSPHATASE"/>
    <property type="match status" value="1"/>
</dbReference>
<dbReference type="PANTHER" id="PTHR43581:SF4">
    <property type="entry name" value="ATP_GTP PHOSPHATASE"/>
    <property type="match status" value="1"/>
</dbReference>
<evidence type="ECO:0000259" key="2">
    <source>
        <dbReference type="Pfam" id="PF20469"/>
    </source>
</evidence>
<dbReference type="InterPro" id="IPR034139">
    <property type="entry name" value="TOPRIM_OLD"/>
</dbReference>
<feature type="domain" description="ATPase AAA-type core" evidence="1">
    <location>
        <begin position="27"/>
        <end position="366"/>
    </location>
</feature>
<keyword evidence="4" id="KW-1185">Reference proteome</keyword>
<dbReference type="GO" id="GO:0016887">
    <property type="term" value="F:ATP hydrolysis activity"/>
    <property type="evidence" value="ECO:0007669"/>
    <property type="project" value="InterPro"/>
</dbReference>
<comment type="caution">
    <text evidence="3">The sequence shown here is derived from an EMBL/GenBank/DDBJ whole genome shotgun (WGS) entry which is preliminary data.</text>
</comment>
<dbReference type="InterPro" id="IPR003959">
    <property type="entry name" value="ATPase_AAA_core"/>
</dbReference>
<feature type="domain" description="OLD protein-like TOPRIM" evidence="2">
    <location>
        <begin position="415"/>
        <end position="478"/>
    </location>
</feature>
<dbReference type="SUPFAM" id="SSF52540">
    <property type="entry name" value="P-loop containing nucleoside triphosphate hydrolases"/>
    <property type="match status" value="1"/>
</dbReference>
<dbReference type="InterPro" id="IPR027417">
    <property type="entry name" value="P-loop_NTPase"/>
</dbReference>
<dbReference type="AlphaFoldDB" id="A0AA94JCN3"/>
<dbReference type="Pfam" id="PF20469">
    <property type="entry name" value="OLD-like_TOPRIM"/>
    <property type="match status" value="1"/>
</dbReference>
<organism evidence="3 4">
    <name type="scientific">Idiomarina aquatica</name>
    <dbReference type="NCBI Taxonomy" id="1327752"/>
    <lineage>
        <taxon>Bacteria</taxon>
        <taxon>Pseudomonadati</taxon>
        <taxon>Pseudomonadota</taxon>
        <taxon>Gammaproteobacteria</taxon>
        <taxon>Alteromonadales</taxon>
        <taxon>Idiomarinaceae</taxon>
        <taxon>Idiomarina</taxon>
    </lineage>
</organism>
<dbReference type="GO" id="GO:0005524">
    <property type="term" value="F:ATP binding"/>
    <property type="evidence" value="ECO:0007669"/>
    <property type="project" value="InterPro"/>
</dbReference>
<dbReference type="InterPro" id="IPR051396">
    <property type="entry name" value="Bact_Antivir_Def_Nuclease"/>
</dbReference>
<keyword evidence="3" id="KW-0540">Nuclease</keyword>
<dbReference type="Proteomes" id="UP000286680">
    <property type="component" value="Unassembled WGS sequence"/>
</dbReference>
<name>A0AA94JCN3_9GAMM</name>
<dbReference type="Gene3D" id="3.40.50.300">
    <property type="entry name" value="P-loop containing nucleotide triphosphate hydrolases"/>
    <property type="match status" value="1"/>
</dbReference>
<dbReference type="RefSeq" id="WP_126820153.1">
    <property type="nucleotide sequence ID" value="NZ_PIPS01000003.1"/>
</dbReference>
<evidence type="ECO:0000313" key="3">
    <source>
        <dbReference type="EMBL" id="RUO42426.1"/>
    </source>
</evidence>
<gene>
    <name evidence="3" type="ORF">CWE23_10010</name>
</gene>
<reference evidence="4" key="1">
    <citation type="journal article" date="2018" name="Front. Microbiol.">
        <title>Genome-Based Analysis Reveals the Taxonomy and Diversity of the Family Idiomarinaceae.</title>
        <authorList>
            <person name="Liu Y."/>
            <person name="Lai Q."/>
            <person name="Shao Z."/>
        </authorList>
    </citation>
    <scope>NUCLEOTIDE SEQUENCE [LARGE SCALE GENOMIC DNA]</scope>
    <source>
        <strain evidence="4">SN-14</strain>
    </source>
</reference>